<dbReference type="Proteomes" id="UP001519345">
    <property type="component" value="Unassembled WGS sequence"/>
</dbReference>
<accession>A0ABS4IAF8</accession>
<keyword evidence="2" id="KW-1185">Reference proteome</keyword>
<name>A0ABS4IAF8_9BACI</name>
<comment type="caution">
    <text evidence="1">The sequence shown here is derived from an EMBL/GenBank/DDBJ whole genome shotgun (WGS) entry which is preliminary data.</text>
</comment>
<dbReference type="Gene3D" id="1.10.3210.50">
    <property type="match status" value="1"/>
</dbReference>
<dbReference type="PANTHER" id="PTHR33594">
    <property type="entry name" value="SUPERFAMILY HYDROLASE, PUTATIVE (AFU_ORTHOLOGUE AFUA_1G03035)-RELATED"/>
    <property type="match status" value="1"/>
</dbReference>
<dbReference type="SUPFAM" id="SSF109604">
    <property type="entry name" value="HD-domain/PDEase-like"/>
    <property type="match status" value="1"/>
</dbReference>
<evidence type="ECO:0000313" key="2">
    <source>
        <dbReference type="Proteomes" id="UP001519345"/>
    </source>
</evidence>
<protein>
    <submittedName>
        <fullName evidence="1">HD superfamily phosphodiesterase</fullName>
    </submittedName>
</protein>
<proteinExistence type="predicted"/>
<evidence type="ECO:0000313" key="1">
    <source>
        <dbReference type="EMBL" id="MBP1967915.1"/>
    </source>
</evidence>
<dbReference type="RefSeq" id="WP_319962240.1">
    <property type="nucleotide sequence ID" value="NZ_CP110224.1"/>
</dbReference>
<dbReference type="EMBL" id="JAGGKX010000001">
    <property type="protein sequence ID" value="MBP1967915.1"/>
    <property type="molecule type" value="Genomic_DNA"/>
</dbReference>
<dbReference type="PANTHER" id="PTHR33594:SF1">
    <property type="entry name" value="HD_PDEASE DOMAIN-CONTAINING PROTEIN"/>
    <property type="match status" value="1"/>
</dbReference>
<sequence length="82" mass="9533">MIVQDADRIDAIGAIGIARTFAYGGAKGQLIYDTPGDDTSIQHFYDKLFKLKDRLHTTAAKEIAYERHEFMIKFLEQFYKEW</sequence>
<organism evidence="1 2">
    <name type="scientific">Virgibacillus natechei</name>
    <dbReference type="NCBI Taxonomy" id="1216297"/>
    <lineage>
        <taxon>Bacteria</taxon>
        <taxon>Bacillati</taxon>
        <taxon>Bacillota</taxon>
        <taxon>Bacilli</taxon>
        <taxon>Bacillales</taxon>
        <taxon>Bacillaceae</taxon>
        <taxon>Virgibacillus</taxon>
    </lineage>
</organism>
<reference evidence="1 2" key="1">
    <citation type="submission" date="2021-03" db="EMBL/GenBank/DDBJ databases">
        <title>Genomic Encyclopedia of Type Strains, Phase IV (KMG-IV): sequencing the most valuable type-strain genomes for metagenomic binning, comparative biology and taxonomic classification.</title>
        <authorList>
            <person name="Goeker M."/>
        </authorList>
    </citation>
    <scope>NUCLEOTIDE SEQUENCE [LARGE SCALE GENOMIC DNA]</scope>
    <source>
        <strain evidence="1 2">DSM 25609</strain>
    </source>
</reference>
<gene>
    <name evidence="1" type="ORF">J2Z83_000007</name>
</gene>